<reference evidence="2" key="1">
    <citation type="submission" date="2014-05" db="EMBL/GenBank/DDBJ databases">
        <authorList>
            <person name="Chronopoulou M."/>
        </authorList>
    </citation>
    <scope>NUCLEOTIDE SEQUENCE</scope>
    <source>
        <tissue evidence="2">Whole organism</tissue>
    </source>
</reference>
<dbReference type="AlphaFoldDB" id="A0A0K2VGR3"/>
<sequence length="48" mass="5653">MYCVVSIKSLLSLDTLCLFLSIFFLMNNELIRYSILKYCLQKNKKTIS</sequence>
<feature type="transmembrane region" description="Helical" evidence="1">
    <location>
        <begin position="6"/>
        <end position="26"/>
    </location>
</feature>
<organism evidence="2">
    <name type="scientific">Lepeophtheirus salmonis</name>
    <name type="common">Salmon louse</name>
    <name type="synonym">Caligus salmonis</name>
    <dbReference type="NCBI Taxonomy" id="72036"/>
    <lineage>
        <taxon>Eukaryota</taxon>
        <taxon>Metazoa</taxon>
        <taxon>Ecdysozoa</taxon>
        <taxon>Arthropoda</taxon>
        <taxon>Crustacea</taxon>
        <taxon>Multicrustacea</taxon>
        <taxon>Hexanauplia</taxon>
        <taxon>Copepoda</taxon>
        <taxon>Siphonostomatoida</taxon>
        <taxon>Caligidae</taxon>
        <taxon>Lepeophtheirus</taxon>
    </lineage>
</organism>
<name>A0A0K2VGR3_LEPSM</name>
<protein>
    <submittedName>
        <fullName evidence="2">Uncharacterized protein</fullName>
    </submittedName>
</protein>
<evidence type="ECO:0000256" key="1">
    <source>
        <dbReference type="SAM" id="Phobius"/>
    </source>
</evidence>
<keyword evidence="1" id="KW-0812">Transmembrane</keyword>
<keyword evidence="1" id="KW-0472">Membrane</keyword>
<evidence type="ECO:0000313" key="2">
    <source>
        <dbReference type="EMBL" id="CDW49367.1"/>
    </source>
</evidence>
<accession>A0A0K2VGR3</accession>
<feature type="non-terminal residue" evidence="2">
    <location>
        <position position="48"/>
    </location>
</feature>
<dbReference type="EMBL" id="HACA01032006">
    <property type="protein sequence ID" value="CDW49367.1"/>
    <property type="molecule type" value="Transcribed_RNA"/>
</dbReference>
<proteinExistence type="predicted"/>
<keyword evidence="1" id="KW-1133">Transmembrane helix</keyword>